<dbReference type="InterPro" id="IPR055410">
    <property type="entry name" value="Beta-prop_CAF1B_HIR1"/>
</dbReference>
<feature type="compositionally biased region" description="Polar residues" evidence="10">
    <location>
        <begin position="963"/>
        <end position="987"/>
    </location>
</feature>
<dbReference type="InterPro" id="IPR036322">
    <property type="entry name" value="WD40_repeat_dom_sf"/>
</dbReference>
<keyword evidence="7" id="KW-0234">DNA repair</keyword>
<proteinExistence type="inferred from homology"/>
<feature type="repeat" description="WD" evidence="9">
    <location>
        <begin position="485"/>
        <end position="507"/>
    </location>
</feature>
<keyword evidence="6" id="KW-0156">Chromatin regulator</keyword>
<reference evidence="13" key="1">
    <citation type="submission" date="2013-05" db="EMBL/GenBank/DDBJ databases">
        <authorList>
            <person name="Yim A.K.Y."/>
            <person name="Chan T.F."/>
            <person name="Ji K.M."/>
            <person name="Liu X.Y."/>
            <person name="Zhou J.W."/>
            <person name="Li R.Q."/>
            <person name="Yang K.Y."/>
            <person name="Li J."/>
            <person name="Li M."/>
            <person name="Law P.T.W."/>
            <person name="Wu Y.L."/>
            <person name="Cai Z.L."/>
            <person name="Qin H."/>
            <person name="Bao Y."/>
            <person name="Leung R.K.K."/>
            <person name="Ng P.K.S."/>
            <person name="Zou J."/>
            <person name="Zhong X.J."/>
            <person name="Ran P.X."/>
            <person name="Zhong N.S."/>
            <person name="Liu Z.G."/>
            <person name="Tsui S.K.W."/>
        </authorList>
    </citation>
    <scope>NUCLEOTIDE SEQUENCE</scope>
    <source>
        <strain evidence="13">Derf</strain>
        <tissue evidence="13">Whole organism</tissue>
    </source>
</reference>
<dbReference type="SMART" id="SM00320">
    <property type="entry name" value="WD40"/>
    <property type="match status" value="5"/>
</dbReference>
<dbReference type="GO" id="GO:0006281">
    <property type="term" value="P:DNA repair"/>
    <property type="evidence" value="ECO:0007669"/>
    <property type="project" value="UniProtKB-KW"/>
</dbReference>
<protein>
    <submittedName>
        <fullName evidence="13">Chromatin assembly factor 1 subunit B</fullName>
    </submittedName>
</protein>
<feature type="transmembrane region" description="Helical" evidence="11">
    <location>
        <begin position="15"/>
        <end position="32"/>
    </location>
</feature>
<evidence type="ECO:0000259" key="12">
    <source>
        <dbReference type="Pfam" id="PF24105"/>
    </source>
</evidence>
<comment type="subcellular location">
    <subcellularLocation>
        <location evidence="1">Nucleus</location>
    </subcellularLocation>
</comment>
<evidence type="ECO:0000256" key="11">
    <source>
        <dbReference type="SAM" id="Phobius"/>
    </source>
</evidence>
<name>A0A922I1C2_DERFA</name>
<feature type="compositionally biased region" description="Basic and acidic residues" evidence="10">
    <location>
        <begin position="989"/>
        <end position="1004"/>
    </location>
</feature>
<organism evidence="13 14">
    <name type="scientific">Dermatophagoides farinae</name>
    <name type="common">American house dust mite</name>
    <dbReference type="NCBI Taxonomy" id="6954"/>
    <lineage>
        <taxon>Eukaryota</taxon>
        <taxon>Metazoa</taxon>
        <taxon>Ecdysozoa</taxon>
        <taxon>Arthropoda</taxon>
        <taxon>Chelicerata</taxon>
        <taxon>Arachnida</taxon>
        <taxon>Acari</taxon>
        <taxon>Acariformes</taxon>
        <taxon>Sarcoptiformes</taxon>
        <taxon>Astigmata</taxon>
        <taxon>Psoroptidia</taxon>
        <taxon>Analgoidea</taxon>
        <taxon>Pyroglyphidae</taxon>
        <taxon>Dermatophagoidinae</taxon>
        <taxon>Dermatophagoides</taxon>
    </lineage>
</organism>
<dbReference type="PANTHER" id="PTHR15271:SF4">
    <property type="entry name" value="CHROMATIN ASSEMBLY FACTOR 1 SUBUNIT B"/>
    <property type="match status" value="1"/>
</dbReference>
<feature type="domain" description="CAF1B/HIR1 beta-propeller" evidence="12">
    <location>
        <begin position="452"/>
        <end position="863"/>
    </location>
</feature>
<comment type="caution">
    <text evidence="13">The sequence shown here is derived from an EMBL/GenBank/DDBJ whole genome shotgun (WGS) entry which is preliminary data.</text>
</comment>
<dbReference type="PROSITE" id="PS00678">
    <property type="entry name" value="WD_REPEATS_1"/>
    <property type="match status" value="1"/>
</dbReference>
<keyword evidence="14" id="KW-1185">Reference proteome</keyword>
<reference evidence="13" key="2">
    <citation type="journal article" date="2022" name="Res Sq">
        <title>Comparative Genomics Reveals Insights into the Divergent Evolution of Astigmatic Mites and Household Pest Adaptations.</title>
        <authorList>
            <person name="Xiong Q."/>
            <person name="Wan A.T.-Y."/>
            <person name="Liu X.-Y."/>
            <person name="Fung C.S.-H."/>
            <person name="Xiao X."/>
            <person name="Malainual N."/>
            <person name="Hou J."/>
            <person name="Wang L."/>
            <person name="Wang M."/>
            <person name="Yang K."/>
            <person name="Cui Y."/>
            <person name="Leung E."/>
            <person name="Nong W."/>
            <person name="Shin S.-K."/>
            <person name="Au S."/>
            <person name="Jeong K.Y."/>
            <person name="Chew F.T."/>
            <person name="Hui J."/>
            <person name="Leung T.F."/>
            <person name="Tungtrongchitr A."/>
            <person name="Zhong N."/>
            <person name="Liu Z."/>
            <person name="Tsui S."/>
        </authorList>
    </citation>
    <scope>NUCLEOTIDE SEQUENCE</scope>
    <source>
        <strain evidence="13">Derf</strain>
        <tissue evidence="13">Whole organism</tissue>
    </source>
</reference>
<evidence type="ECO:0000256" key="7">
    <source>
        <dbReference type="ARBA" id="ARBA00023204"/>
    </source>
</evidence>
<dbReference type="InterPro" id="IPR015943">
    <property type="entry name" value="WD40/YVTN_repeat-like_dom_sf"/>
</dbReference>
<dbReference type="SUPFAM" id="SSF50978">
    <property type="entry name" value="WD40 repeat-like"/>
    <property type="match status" value="1"/>
</dbReference>
<keyword evidence="4" id="KW-0677">Repeat</keyword>
<dbReference type="EMBL" id="ASGP02000003">
    <property type="protein sequence ID" value="KAH9516842.1"/>
    <property type="molecule type" value="Genomic_DNA"/>
</dbReference>
<dbReference type="GO" id="GO:0006335">
    <property type="term" value="P:DNA replication-dependent chromatin assembly"/>
    <property type="evidence" value="ECO:0007669"/>
    <property type="project" value="InterPro"/>
</dbReference>
<keyword evidence="11" id="KW-0472">Membrane</keyword>
<evidence type="ECO:0000256" key="10">
    <source>
        <dbReference type="SAM" id="MobiDB-lite"/>
    </source>
</evidence>
<feature type="compositionally biased region" description="Polar residues" evidence="10">
    <location>
        <begin position="1022"/>
        <end position="1032"/>
    </location>
</feature>
<evidence type="ECO:0000256" key="4">
    <source>
        <dbReference type="ARBA" id="ARBA00022737"/>
    </source>
</evidence>
<dbReference type="PROSITE" id="PS50294">
    <property type="entry name" value="WD_REPEATS_REGION"/>
    <property type="match status" value="2"/>
</dbReference>
<evidence type="ECO:0000256" key="9">
    <source>
        <dbReference type="PROSITE-ProRule" id="PRU00221"/>
    </source>
</evidence>
<evidence type="ECO:0000256" key="5">
    <source>
        <dbReference type="ARBA" id="ARBA00022763"/>
    </source>
</evidence>
<dbReference type="Gene3D" id="2.130.10.10">
    <property type="entry name" value="YVTN repeat-like/Quinoprotein amine dehydrogenase"/>
    <property type="match status" value="2"/>
</dbReference>
<comment type="similarity">
    <text evidence="2">Belongs to the WD repeat HIR1 family.</text>
</comment>
<keyword evidence="8" id="KW-0539">Nucleus</keyword>
<feature type="region of interest" description="Disordered" evidence="10">
    <location>
        <begin position="884"/>
        <end position="1032"/>
    </location>
</feature>
<dbReference type="InterPro" id="IPR045145">
    <property type="entry name" value="PTHR15271"/>
</dbReference>
<dbReference type="AlphaFoldDB" id="A0A922I1C2"/>
<feature type="compositionally biased region" description="Low complexity" evidence="10">
    <location>
        <begin position="887"/>
        <end position="907"/>
    </location>
</feature>
<evidence type="ECO:0000256" key="8">
    <source>
        <dbReference type="ARBA" id="ARBA00023242"/>
    </source>
</evidence>
<keyword evidence="3 9" id="KW-0853">WD repeat</keyword>
<feature type="repeat" description="WD" evidence="9">
    <location>
        <begin position="526"/>
        <end position="560"/>
    </location>
</feature>
<evidence type="ECO:0000313" key="14">
    <source>
        <dbReference type="Proteomes" id="UP000790347"/>
    </source>
</evidence>
<dbReference type="Proteomes" id="UP000790347">
    <property type="component" value="Unassembled WGS sequence"/>
</dbReference>
<keyword evidence="11" id="KW-1133">Transmembrane helix</keyword>
<evidence type="ECO:0000313" key="13">
    <source>
        <dbReference type="EMBL" id="KAH9516842.1"/>
    </source>
</evidence>
<gene>
    <name evidence="13" type="primary">CHAF1B</name>
    <name evidence="13" type="ORF">DERF_007560</name>
</gene>
<feature type="repeat" description="WD" evidence="9">
    <location>
        <begin position="642"/>
        <end position="683"/>
    </location>
</feature>
<feature type="compositionally biased region" description="Polar residues" evidence="10">
    <location>
        <begin position="941"/>
        <end position="955"/>
    </location>
</feature>
<sequence>MTNRFWITTSPRNKICFFFGWIFIIIIINTRIKYIEINSIQINRFQVPEAVERGRSATLHCDYSLDAHEELYAIKFYKNNIEFFRFVPKENTPKQSYKLIGIYVNLKASNSTHVVLSQTNLNSDGLYICEISTEGPIFSTVRSEQLMKIYVLPEKNIQILGIMDQYNYGENISLVCKAGKSWPPVRLEWLINNTPIDSSYVINMTNERSTSTLVTTRIGLNIVAKPQYFNNGILEIKCVATLTVVYEYEAIEHLVTGSSKNKNKKEWSLLPNLRTPIITGMKKNFRLDEILNINCTTTMRNAVLKWFINMNQANESDLIRYGRRYDSLTILGLWLRMDKRLLQMPELQLRCISYFYKQISQLNSTLKIRTFNNRNAGAIGSDGGMWGIDSSTSSSSLSSNIMLQADRCWTPLLAIIIIVQLKNIYLLNGKIGGAKNKIQKLNSISLLSSLIYTPQISWHDRQPILSVDIQNRLHSEKDSIKFYRLATGGNDNHVNIWKISTTHNSQKQKQDPNNKPIDTIECLAELTQHQRSVNVVRFSPNLDDNLLASGDDDSLIFIWKYCDEEKPSNESQEKGQSNVDKMFESESISIEVWKTYKILRGHNQDVSDLCWSRDGQYLVSGSVDNNVFVWDVHRGTKMHKVAKEHNSYVQGVTWDPLNKYIASLSADRQMIIFNSKNGKTLNKIYKINFNNENNSIGENNNDNNKSSSTSKLFYDQTLMSFFRRLTFSPGGELLFAPSGILEFGNDRFENVVHVFERKSLNRPSFYLSTAKFSVAVKCCPVIFELRHDEKTNVFNIPYRIVFAVATQDSVLFYDSQQAVPFGYVSHLHYLRLTDLSWSPDGRILILTSTDGFSSFVVFDEQELGKPYQGKLMDFEELDTPILSTKTPSKISPLNNNSPNSSHTTKSPNKTKCSTPITDFFRKSSPFSKTGVNNPNKNNNNRSQSSCEKKQQSTNKPGRRIQLITLQTPHSNQNKSITENPLPCSTPNIVDDKGNVDKLESDLEKSNQYVSGIKRKQSEESTKINADNNNEHL</sequence>
<evidence type="ECO:0000256" key="2">
    <source>
        <dbReference type="ARBA" id="ARBA00007306"/>
    </source>
</evidence>
<dbReference type="PANTHER" id="PTHR15271">
    <property type="entry name" value="CHROMATIN ASSEMBLY FACTOR 1 SUBUNIT B"/>
    <property type="match status" value="1"/>
</dbReference>
<dbReference type="GO" id="GO:0005634">
    <property type="term" value="C:nucleus"/>
    <property type="evidence" value="ECO:0007669"/>
    <property type="project" value="UniProtKB-SubCell"/>
</dbReference>
<dbReference type="InterPro" id="IPR036179">
    <property type="entry name" value="Ig-like_dom_sf"/>
</dbReference>
<keyword evidence="11" id="KW-0812">Transmembrane</keyword>
<dbReference type="InterPro" id="IPR001680">
    <property type="entry name" value="WD40_rpt"/>
</dbReference>
<feature type="repeat" description="WD" evidence="9">
    <location>
        <begin position="599"/>
        <end position="640"/>
    </location>
</feature>
<dbReference type="Gene3D" id="2.60.40.10">
    <property type="entry name" value="Immunoglobulins"/>
    <property type="match status" value="2"/>
</dbReference>
<dbReference type="Pfam" id="PF24105">
    <property type="entry name" value="Beta-prop_CAF1B_HIR1"/>
    <property type="match status" value="1"/>
</dbReference>
<dbReference type="GO" id="GO:0033186">
    <property type="term" value="C:CAF-1 complex"/>
    <property type="evidence" value="ECO:0007669"/>
    <property type="project" value="TreeGrafter"/>
</dbReference>
<evidence type="ECO:0000256" key="1">
    <source>
        <dbReference type="ARBA" id="ARBA00004123"/>
    </source>
</evidence>
<dbReference type="PROSITE" id="PS50082">
    <property type="entry name" value="WD_REPEATS_2"/>
    <property type="match status" value="4"/>
</dbReference>
<dbReference type="InterPro" id="IPR019775">
    <property type="entry name" value="WD40_repeat_CS"/>
</dbReference>
<accession>A0A922I1C2</accession>
<evidence type="ECO:0000256" key="6">
    <source>
        <dbReference type="ARBA" id="ARBA00022853"/>
    </source>
</evidence>
<dbReference type="SUPFAM" id="SSF48726">
    <property type="entry name" value="Immunoglobulin"/>
    <property type="match status" value="1"/>
</dbReference>
<dbReference type="InterPro" id="IPR013783">
    <property type="entry name" value="Ig-like_fold"/>
</dbReference>
<keyword evidence="5" id="KW-0227">DNA damage</keyword>
<evidence type="ECO:0000256" key="3">
    <source>
        <dbReference type="ARBA" id="ARBA00022574"/>
    </source>
</evidence>
<dbReference type="GO" id="GO:0006334">
    <property type="term" value="P:nucleosome assembly"/>
    <property type="evidence" value="ECO:0007669"/>
    <property type="project" value="TreeGrafter"/>
</dbReference>